<dbReference type="GO" id="GO:0005829">
    <property type="term" value="C:cytosol"/>
    <property type="evidence" value="ECO:0007669"/>
    <property type="project" value="TreeGrafter"/>
</dbReference>
<evidence type="ECO:0000256" key="6">
    <source>
        <dbReference type="ARBA" id="ARBA00022490"/>
    </source>
</evidence>
<keyword evidence="6" id="KW-0963">Cytoplasm</keyword>
<reference evidence="10" key="1">
    <citation type="submission" date="2022-08" db="UniProtKB">
        <authorList>
            <consortium name="EnsemblMetazoa"/>
        </authorList>
    </citation>
    <scope>IDENTIFICATION</scope>
    <source>
        <strain evidence="10">Israel</strain>
    </source>
</reference>
<keyword evidence="7" id="KW-0819">tRNA processing</keyword>
<evidence type="ECO:0000256" key="5">
    <source>
        <dbReference type="ARBA" id="ARBA00020264"/>
    </source>
</evidence>
<dbReference type="VEuPathDB" id="VectorBase:PPAI006860"/>
<dbReference type="EMBL" id="AJVK01058907">
    <property type="status" value="NOT_ANNOTATED_CDS"/>
    <property type="molecule type" value="Genomic_DNA"/>
</dbReference>
<dbReference type="VEuPathDB" id="VectorBase:PPAPM1_007972"/>
<evidence type="ECO:0000256" key="8">
    <source>
        <dbReference type="ARBA" id="ARBA00023242"/>
    </source>
</evidence>
<feature type="compositionally biased region" description="Acidic residues" evidence="9">
    <location>
        <begin position="134"/>
        <end position="150"/>
    </location>
</feature>
<dbReference type="GO" id="GO:0005634">
    <property type="term" value="C:nucleus"/>
    <property type="evidence" value="ECO:0007669"/>
    <property type="project" value="UniProtKB-SubCell"/>
</dbReference>
<dbReference type="AlphaFoldDB" id="A0A1B0DFP9"/>
<evidence type="ECO:0000256" key="9">
    <source>
        <dbReference type="SAM" id="MobiDB-lite"/>
    </source>
</evidence>
<sequence>MVRHVVMFATEKYIQERFIVPFLEHLAEEIVTLEGKNDLKIVSRKPGGSVTKKSYSFTIENHRISTKESAKEELPRIPDIAANIDNLGTFKIALSEQDLLARNRLILPFEKHLLNKNPQEPCENPSGKVIYYPEADDDIDEEDPDEDLEL</sequence>
<evidence type="ECO:0000313" key="10">
    <source>
        <dbReference type="EnsemblMetazoa" id="PPAI006860-PA"/>
    </source>
</evidence>
<evidence type="ECO:0000256" key="3">
    <source>
        <dbReference type="ARBA" id="ARBA00005043"/>
    </source>
</evidence>
<comment type="similarity">
    <text evidence="4">Belongs to the ELP5 family.</text>
</comment>
<keyword evidence="11" id="KW-1185">Reference proteome</keyword>
<protein>
    <recommendedName>
        <fullName evidence="5">Elongator complex protein 5</fullName>
    </recommendedName>
</protein>
<feature type="region of interest" description="Disordered" evidence="9">
    <location>
        <begin position="116"/>
        <end position="150"/>
    </location>
</feature>
<dbReference type="EnsemblMetazoa" id="PPAI006860-RA">
    <property type="protein sequence ID" value="PPAI006860-PA"/>
    <property type="gene ID" value="PPAI006860"/>
</dbReference>
<dbReference type="GO" id="GO:0033588">
    <property type="term" value="C:elongator holoenzyme complex"/>
    <property type="evidence" value="ECO:0007669"/>
    <property type="project" value="InterPro"/>
</dbReference>
<comment type="subcellular location">
    <subcellularLocation>
        <location evidence="2">Cytoplasm</location>
    </subcellularLocation>
    <subcellularLocation>
        <location evidence="1">Nucleus</location>
    </subcellularLocation>
</comment>
<dbReference type="PANTHER" id="PTHR15641">
    <property type="entry name" value="ELONGATOR COMPLEX PROTEIN 5"/>
    <property type="match status" value="1"/>
</dbReference>
<keyword evidence="8" id="KW-0539">Nucleus</keyword>
<dbReference type="Proteomes" id="UP000092462">
    <property type="component" value="Unassembled WGS sequence"/>
</dbReference>
<organism evidence="10 11">
    <name type="scientific">Phlebotomus papatasi</name>
    <name type="common">Sandfly</name>
    <dbReference type="NCBI Taxonomy" id="29031"/>
    <lineage>
        <taxon>Eukaryota</taxon>
        <taxon>Metazoa</taxon>
        <taxon>Ecdysozoa</taxon>
        <taxon>Arthropoda</taxon>
        <taxon>Hexapoda</taxon>
        <taxon>Insecta</taxon>
        <taxon>Pterygota</taxon>
        <taxon>Neoptera</taxon>
        <taxon>Endopterygota</taxon>
        <taxon>Diptera</taxon>
        <taxon>Nematocera</taxon>
        <taxon>Psychodoidea</taxon>
        <taxon>Psychodidae</taxon>
        <taxon>Phlebotomus</taxon>
        <taxon>Phlebotomus</taxon>
    </lineage>
</organism>
<dbReference type="GO" id="GO:0000049">
    <property type="term" value="F:tRNA binding"/>
    <property type="evidence" value="ECO:0007669"/>
    <property type="project" value="TreeGrafter"/>
</dbReference>
<proteinExistence type="inferred from homology"/>
<dbReference type="InterPro" id="IPR019519">
    <property type="entry name" value="Elp5"/>
</dbReference>
<evidence type="ECO:0000256" key="1">
    <source>
        <dbReference type="ARBA" id="ARBA00004123"/>
    </source>
</evidence>
<name>A0A1B0DFP9_PHLPP</name>
<dbReference type="PANTHER" id="PTHR15641:SF1">
    <property type="entry name" value="ELONGATOR COMPLEX PROTEIN 5"/>
    <property type="match status" value="1"/>
</dbReference>
<dbReference type="GO" id="GO:0002098">
    <property type="term" value="P:tRNA wobble uridine modification"/>
    <property type="evidence" value="ECO:0007669"/>
    <property type="project" value="InterPro"/>
</dbReference>
<evidence type="ECO:0000256" key="7">
    <source>
        <dbReference type="ARBA" id="ARBA00022694"/>
    </source>
</evidence>
<evidence type="ECO:0000313" key="11">
    <source>
        <dbReference type="Proteomes" id="UP000092462"/>
    </source>
</evidence>
<accession>A0A1B0DFP9</accession>
<comment type="pathway">
    <text evidence="3">tRNA modification; 5-methoxycarbonylmethyl-2-thiouridine-tRNA biosynthesis.</text>
</comment>
<evidence type="ECO:0000256" key="2">
    <source>
        <dbReference type="ARBA" id="ARBA00004496"/>
    </source>
</evidence>
<evidence type="ECO:0000256" key="4">
    <source>
        <dbReference type="ARBA" id="ARBA00009567"/>
    </source>
</evidence>